<sequence>MATPSTQELLALDAGEFRIRIENGELSIAGLISAIIQHVKQQNKDGLRLRAVLYPAPEDVLVEQAKQQDAQHREGRAALGLLHGIPVVLKDCIATAPALGMKTSAGSYALQEAKIAANAPIVERLLAAGAIIIGKSNLSEFCAYKGEGLIDGYSPVGGQTKSPYIRGDINLDEGDLSPSSPGGSSTGSAVSVSAGFSLVGIGTENDGSIVQPASRQALFALKPTLGLITAEGCWRVAASCDTPGAMARSVRDVALATEAMLDESTRAKLPEGGYGSFLNASFDGMRIGFVDPALWRFPPDLWVPSDDAKEQHDKAYRSAMKRVEELGAKVVYPVSLPSYKELEVNAFENVQAAQDFFDGYVDAKSKIRSLADVIQYNKDHADQSLPKSE</sequence>
<dbReference type="PANTHER" id="PTHR42678">
    <property type="entry name" value="AMIDASE"/>
    <property type="match status" value="1"/>
</dbReference>
<keyword evidence="3" id="KW-1185">Reference proteome</keyword>
<dbReference type="GeneID" id="19323459"/>
<dbReference type="InterPro" id="IPR036928">
    <property type="entry name" value="AS_sf"/>
</dbReference>
<dbReference type="SUPFAM" id="SSF75304">
    <property type="entry name" value="Amidase signature (AS) enzymes"/>
    <property type="match status" value="1"/>
</dbReference>
<dbReference type="Pfam" id="PF01425">
    <property type="entry name" value="Amidase"/>
    <property type="match status" value="1"/>
</dbReference>
<gene>
    <name evidence="2" type="ORF">UCRPA7_3139</name>
</gene>
<dbReference type="PANTHER" id="PTHR42678:SF34">
    <property type="entry name" value="OS04G0183300 PROTEIN"/>
    <property type="match status" value="1"/>
</dbReference>
<dbReference type="HOGENOM" id="CLU_009600_14_0_1"/>
<reference evidence="3" key="1">
    <citation type="journal article" date="2013" name="Genome Announc.">
        <title>Draft genome sequence of the ascomycete Phaeoacremonium aleophilum strain UCR-PA7, a causal agent of the esca disease complex in grapevines.</title>
        <authorList>
            <person name="Blanco-Ulate B."/>
            <person name="Rolshausen P."/>
            <person name="Cantu D."/>
        </authorList>
    </citation>
    <scope>NUCLEOTIDE SEQUENCE [LARGE SCALE GENOMIC DNA]</scope>
    <source>
        <strain evidence="3">UCR-PA7</strain>
    </source>
</reference>
<dbReference type="Proteomes" id="UP000014074">
    <property type="component" value="Unassembled WGS sequence"/>
</dbReference>
<organism evidence="2 3">
    <name type="scientific">Phaeoacremonium minimum (strain UCR-PA7)</name>
    <name type="common">Esca disease fungus</name>
    <name type="synonym">Togninia minima</name>
    <dbReference type="NCBI Taxonomy" id="1286976"/>
    <lineage>
        <taxon>Eukaryota</taxon>
        <taxon>Fungi</taxon>
        <taxon>Dikarya</taxon>
        <taxon>Ascomycota</taxon>
        <taxon>Pezizomycotina</taxon>
        <taxon>Sordariomycetes</taxon>
        <taxon>Sordariomycetidae</taxon>
        <taxon>Togniniales</taxon>
        <taxon>Togniniaceae</taxon>
        <taxon>Phaeoacremonium</taxon>
    </lineage>
</organism>
<proteinExistence type="predicted"/>
<evidence type="ECO:0000313" key="2">
    <source>
        <dbReference type="EMBL" id="EOO01360.1"/>
    </source>
</evidence>
<dbReference type="RefSeq" id="XP_007913898.1">
    <property type="nucleotide sequence ID" value="XM_007915707.1"/>
</dbReference>
<dbReference type="EMBL" id="KB933003">
    <property type="protein sequence ID" value="EOO01360.1"/>
    <property type="molecule type" value="Genomic_DNA"/>
</dbReference>
<dbReference type="KEGG" id="tmn:UCRPA7_3139"/>
<accession>R8BQ06</accession>
<dbReference type="Gene3D" id="3.90.1300.10">
    <property type="entry name" value="Amidase signature (AS) domain"/>
    <property type="match status" value="1"/>
</dbReference>
<feature type="domain" description="Amidase" evidence="1">
    <location>
        <begin position="58"/>
        <end position="356"/>
    </location>
</feature>
<dbReference type="InterPro" id="IPR023631">
    <property type="entry name" value="Amidase_dom"/>
</dbReference>
<evidence type="ECO:0000259" key="1">
    <source>
        <dbReference type="Pfam" id="PF01425"/>
    </source>
</evidence>
<protein>
    <submittedName>
        <fullName evidence="2">Putative amidase family protein</fullName>
    </submittedName>
</protein>
<name>R8BQ06_PHAM7</name>
<dbReference type="AlphaFoldDB" id="R8BQ06"/>
<dbReference type="eggNOG" id="KOG1211">
    <property type="taxonomic scope" value="Eukaryota"/>
</dbReference>
<dbReference type="OrthoDB" id="566138at2759"/>
<evidence type="ECO:0000313" key="3">
    <source>
        <dbReference type="Proteomes" id="UP000014074"/>
    </source>
</evidence>